<evidence type="ECO:0000313" key="14">
    <source>
        <dbReference type="Proteomes" id="UP000460718"/>
    </source>
</evidence>
<dbReference type="EMBL" id="QXGB01000060">
    <property type="protein sequence ID" value="KAE9233560.1"/>
    <property type="molecule type" value="Genomic_DNA"/>
</dbReference>
<evidence type="ECO:0000313" key="2">
    <source>
        <dbReference type="EMBL" id="KAE8948007.1"/>
    </source>
</evidence>
<dbReference type="EMBL" id="QXFZ01000057">
    <property type="protein sequence ID" value="KAE9136507.1"/>
    <property type="molecule type" value="Genomic_DNA"/>
</dbReference>
<evidence type="ECO:0000313" key="12">
    <source>
        <dbReference type="Proteomes" id="UP000440732"/>
    </source>
</evidence>
<feature type="domain" description="Tf2-1-like SH3-like" evidence="1">
    <location>
        <begin position="100"/>
        <end position="164"/>
    </location>
</feature>
<evidence type="ECO:0000313" key="6">
    <source>
        <dbReference type="EMBL" id="KAE9233560.1"/>
    </source>
</evidence>
<evidence type="ECO:0000313" key="13">
    <source>
        <dbReference type="Proteomes" id="UP000441208"/>
    </source>
</evidence>
<accession>A0A6A3M798</accession>
<evidence type="ECO:0000313" key="15">
    <source>
        <dbReference type="Proteomes" id="UP000476176"/>
    </source>
</evidence>
<dbReference type="InterPro" id="IPR056924">
    <property type="entry name" value="SH3_Tf2-1"/>
</dbReference>
<protein>
    <recommendedName>
        <fullName evidence="1">Tf2-1-like SH3-like domain-containing protein</fullName>
    </recommendedName>
</protein>
<dbReference type="PANTHER" id="PTHR46148">
    <property type="entry name" value="CHROMO DOMAIN-CONTAINING PROTEIN"/>
    <property type="match status" value="1"/>
</dbReference>
<dbReference type="EMBL" id="QXGC01000295">
    <property type="protein sequence ID" value="KAE9241492.1"/>
    <property type="molecule type" value="Genomic_DNA"/>
</dbReference>
<name>A0A6A3M798_9STRA</name>
<sequence length="298" mass="32748">MAPSDIASWTSLTLINPRKRPRAIAYEDTSGAAAPPAPPPANFDPIPAPLPRDTAAVSEFLLRRQSVVRYVRDAIEVAVDRQKEDADRRGRKNIEKFAVGDRVLLSTTGIQPILVTNLGANKLAPRYIGPFKVLKVLGDAYTLQLPTALRLHPTFYAGRLRRYHPALIASDETAIHQFIPVLAPLRRLTPRHSATQLLVLMLQHVKTASEAVETLRNLSVLPAIALRMSAMVLRLLSTVGVKFGILWKPPCSTMTFVRPRGRAAVFVTATALYHRIVNTLSASLGQCRIAGSRARSFS</sequence>
<evidence type="ECO:0000259" key="1">
    <source>
        <dbReference type="Pfam" id="PF24626"/>
    </source>
</evidence>
<evidence type="ECO:0000313" key="8">
    <source>
        <dbReference type="EMBL" id="KAE9255118.1"/>
    </source>
</evidence>
<keyword evidence="10" id="KW-1185">Reference proteome</keyword>
<dbReference type="PANTHER" id="PTHR46148:SF52">
    <property type="entry name" value="OS04G0603800 PROTEIN"/>
    <property type="match status" value="1"/>
</dbReference>
<dbReference type="Proteomes" id="UP000476176">
    <property type="component" value="Unassembled WGS sequence"/>
</dbReference>
<dbReference type="Pfam" id="PF24626">
    <property type="entry name" value="SH3_Tf2-1"/>
    <property type="match status" value="1"/>
</dbReference>
<dbReference type="EMBL" id="QXGF01000063">
    <property type="protein sequence ID" value="KAE8948007.1"/>
    <property type="molecule type" value="Genomic_DNA"/>
</dbReference>
<dbReference type="Proteomes" id="UP000440732">
    <property type="component" value="Unassembled WGS sequence"/>
</dbReference>
<dbReference type="Proteomes" id="UP000440367">
    <property type="component" value="Unassembled WGS sequence"/>
</dbReference>
<dbReference type="OrthoDB" id="128527at2759"/>
<dbReference type="Proteomes" id="UP000460718">
    <property type="component" value="Unassembled WGS sequence"/>
</dbReference>
<evidence type="ECO:0000313" key="7">
    <source>
        <dbReference type="EMBL" id="KAE9241492.1"/>
    </source>
</evidence>
<evidence type="ECO:0000313" key="11">
    <source>
        <dbReference type="Proteomes" id="UP000440367"/>
    </source>
</evidence>
<organism evidence="3 14">
    <name type="scientific">Phytophthora fragariae</name>
    <dbReference type="NCBI Taxonomy" id="53985"/>
    <lineage>
        <taxon>Eukaryota</taxon>
        <taxon>Sar</taxon>
        <taxon>Stramenopiles</taxon>
        <taxon>Oomycota</taxon>
        <taxon>Peronosporomycetes</taxon>
        <taxon>Peronosporales</taxon>
        <taxon>Peronosporaceae</taxon>
        <taxon>Phytophthora</taxon>
    </lineage>
</organism>
<evidence type="ECO:0000313" key="9">
    <source>
        <dbReference type="Proteomes" id="UP000429523"/>
    </source>
</evidence>
<dbReference type="EMBL" id="QXFW01000060">
    <property type="protein sequence ID" value="KAE9027446.1"/>
    <property type="molecule type" value="Genomic_DNA"/>
</dbReference>
<evidence type="ECO:0000313" key="3">
    <source>
        <dbReference type="EMBL" id="KAE9027446.1"/>
    </source>
</evidence>
<evidence type="ECO:0000313" key="5">
    <source>
        <dbReference type="EMBL" id="KAE9153655.1"/>
    </source>
</evidence>
<evidence type="ECO:0000313" key="4">
    <source>
        <dbReference type="EMBL" id="KAE9136507.1"/>
    </source>
</evidence>
<comment type="caution">
    <text evidence="3">The sequence shown here is derived from an EMBL/GenBank/DDBJ whole genome shotgun (WGS) entry which is preliminary data.</text>
</comment>
<dbReference type="Proteomes" id="UP000429523">
    <property type="component" value="Unassembled WGS sequence"/>
</dbReference>
<dbReference type="EMBL" id="QXGD01000065">
    <property type="protein sequence ID" value="KAE9255118.1"/>
    <property type="molecule type" value="Genomic_DNA"/>
</dbReference>
<dbReference type="EMBL" id="QXGA01000062">
    <property type="protein sequence ID" value="KAE9153655.1"/>
    <property type="molecule type" value="Genomic_DNA"/>
</dbReference>
<evidence type="ECO:0000313" key="10">
    <source>
        <dbReference type="Proteomes" id="UP000433483"/>
    </source>
</evidence>
<proteinExistence type="predicted"/>
<dbReference type="AlphaFoldDB" id="A0A6A3M798"/>
<dbReference type="Proteomes" id="UP000433483">
    <property type="component" value="Unassembled WGS sequence"/>
</dbReference>
<dbReference type="Proteomes" id="UP000441208">
    <property type="component" value="Unassembled WGS sequence"/>
</dbReference>
<gene>
    <name evidence="8" type="ORF">PF002_g2501</name>
    <name evidence="7" type="ORF">PF004_g7026</name>
    <name evidence="6" type="ORF">PF005_g2275</name>
    <name evidence="5" type="ORF">PF006_g2243</name>
    <name evidence="4" type="ORF">PF007_g2177</name>
    <name evidence="2" type="ORF">PF009_g2406</name>
    <name evidence="3" type="ORF">PF011_g2050</name>
</gene>
<reference evidence="14 15" key="1">
    <citation type="submission" date="2018-09" db="EMBL/GenBank/DDBJ databases">
        <title>Genomic investigation of the strawberry pathogen Phytophthora fragariae indicates pathogenicity is determined by transcriptional variation in three key races.</title>
        <authorList>
            <person name="Adams T.M."/>
            <person name="Armitage A.D."/>
            <person name="Sobczyk M.K."/>
            <person name="Bates H.J."/>
            <person name="Dunwell J.M."/>
            <person name="Nellist C.F."/>
            <person name="Harrison R.J."/>
        </authorList>
    </citation>
    <scope>NUCLEOTIDE SEQUENCE [LARGE SCALE GENOMIC DNA]</scope>
    <source>
        <strain evidence="8 11">BC-1</strain>
        <strain evidence="7 15">BC-23</strain>
        <strain evidence="6 10">NOV-27</strain>
        <strain evidence="5 12">NOV-5</strain>
        <strain evidence="4 13">NOV-71</strain>
        <strain evidence="2 9">NOV-9</strain>
        <strain evidence="3 14">SCRP245</strain>
    </source>
</reference>